<dbReference type="AlphaFoldDB" id="A0A0A9BUA4"/>
<reference evidence="1" key="2">
    <citation type="journal article" date="2015" name="Data Brief">
        <title>Shoot transcriptome of the giant reed, Arundo donax.</title>
        <authorList>
            <person name="Barrero R.A."/>
            <person name="Guerrero F.D."/>
            <person name="Moolhuijzen P."/>
            <person name="Goolsby J.A."/>
            <person name="Tidwell J."/>
            <person name="Bellgard S.E."/>
            <person name="Bellgard M.I."/>
        </authorList>
    </citation>
    <scope>NUCLEOTIDE SEQUENCE</scope>
    <source>
        <tissue evidence="1">Shoot tissue taken approximately 20 cm above the soil surface</tissue>
    </source>
</reference>
<reference evidence="1" key="1">
    <citation type="submission" date="2014-09" db="EMBL/GenBank/DDBJ databases">
        <authorList>
            <person name="Magalhaes I.L.F."/>
            <person name="Oliveira U."/>
            <person name="Santos F.R."/>
            <person name="Vidigal T.H.D.A."/>
            <person name="Brescovit A.D."/>
            <person name="Santos A.J."/>
        </authorList>
    </citation>
    <scope>NUCLEOTIDE SEQUENCE</scope>
    <source>
        <tissue evidence="1">Shoot tissue taken approximately 20 cm above the soil surface</tissue>
    </source>
</reference>
<sequence>MSISQFVHSLSCEKKSLVVSDY</sequence>
<name>A0A0A9BUA4_ARUDO</name>
<evidence type="ECO:0000313" key="1">
    <source>
        <dbReference type="EMBL" id="JAD64745.1"/>
    </source>
</evidence>
<dbReference type="EMBL" id="GBRH01233150">
    <property type="protein sequence ID" value="JAD64745.1"/>
    <property type="molecule type" value="Transcribed_RNA"/>
</dbReference>
<organism evidence="1">
    <name type="scientific">Arundo donax</name>
    <name type="common">Giant reed</name>
    <name type="synonym">Donax arundinaceus</name>
    <dbReference type="NCBI Taxonomy" id="35708"/>
    <lineage>
        <taxon>Eukaryota</taxon>
        <taxon>Viridiplantae</taxon>
        <taxon>Streptophyta</taxon>
        <taxon>Embryophyta</taxon>
        <taxon>Tracheophyta</taxon>
        <taxon>Spermatophyta</taxon>
        <taxon>Magnoliopsida</taxon>
        <taxon>Liliopsida</taxon>
        <taxon>Poales</taxon>
        <taxon>Poaceae</taxon>
        <taxon>PACMAD clade</taxon>
        <taxon>Arundinoideae</taxon>
        <taxon>Arundineae</taxon>
        <taxon>Arundo</taxon>
    </lineage>
</organism>
<proteinExistence type="predicted"/>
<accession>A0A0A9BUA4</accession>
<protein>
    <submittedName>
        <fullName evidence="1">Uncharacterized protein</fullName>
    </submittedName>
</protein>